<keyword evidence="1 2" id="KW-0223">Dioxygenase</keyword>
<keyword evidence="1" id="KW-0823">Tryptophan catabolism</keyword>
<comment type="function">
    <text evidence="1">Heme-dependent dioxygenase that catalyzes the oxidative cleavage of the L-tryptophan (L-Trp) pyrrole ring and converts L-tryptophan to N-formyl-L-kynurenine. Catalyzes the oxidative cleavage of the indole moiety.</text>
</comment>
<accession>A0A6M5Z326</accession>
<dbReference type="GO" id="GO:0020037">
    <property type="term" value="F:heme binding"/>
    <property type="evidence" value="ECO:0007669"/>
    <property type="project" value="UniProtKB-UniRule"/>
</dbReference>
<reference evidence="3" key="1">
    <citation type="submission" date="2020-05" db="EMBL/GenBank/DDBJ databases">
        <title>Frigoriglobus tundricola gen. nov., sp. nov., a psychrotolerant cellulolytic planctomycete of the family Gemmataceae with two divergent copies of 16S rRNA gene.</title>
        <authorList>
            <person name="Kulichevskaya I.S."/>
            <person name="Ivanova A.A."/>
            <person name="Naumoff D.G."/>
            <person name="Beletsky A.V."/>
            <person name="Rijpstra W.I.C."/>
            <person name="Sinninghe Damste J.S."/>
            <person name="Mardanov A.V."/>
            <person name="Ravin N.V."/>
            <person name="Dedysh S.N."/>
        </authorList>
    </citation>
    <scope>NUCLEOTIDE SEQUENCE [LARGE SCALE GENOMIC DNA]</scope>
    <source>
        <strain evidence="3">PL17</strain>
    </source>
</reference>
<keyword evidence="1" id="KW-0349">Heme</keyword>
<dbReference type="EMBL" id="CP053452">
    <property type="protein sequence ID" value="QJW99913.1"/>
    <property type="molecule type" value="Genomic_DNA"/>
</dbReference>
<keyword evidence="1" id="KW-0479">Metal-binding</keyword>
<dbReference type="UniPathway" id="UPA00333">
    <property type="reaction ID" value="UER00453"/>
</dbReference>
<name>A0A6M5Z326_9BACT</name>
<keyword evidence="3" id="KW-1185">Reference proteome</keyword>
<keyword evidence="1" id="KW-0408">Iron</keyword>
<dbReference type="PANTHER" id="PTHR10138">
    <property type="entry name" value="TRYPTOPHAN 2,3-DIOXYGENASE"/>
    <property type="match status" value="1"/>
</dbReference>
<comment type="pathway">
    <text evidence="1">Amino-acid degradation; L-tryptophan degradation via kynurenine pathway; L-kynurenine from L-tryptophan: step 1/2.</text>
</comment>
<dbReference type="InterPro" id="IPR004981">
    <property type="entry name" value="Trp_2_3_dOase"/>
</dbReference>
<evidence type="ECO:0000313" key="3">
    <source>
        <dbReference type="Proteomes" id="UP000503447"/>
    </source>
</evidence>
<dbReference type="AlphaFoldDB" id="A0A6M5Z326"/>
<dbReference type="Gene3D" id="1.20.58.480">
    <property type="match status" value="1"/>
</dbReference>
<organism evidence="2 3">
    <name type="scientific">Frigoriglobus tundricola</name>
    <dbReference type="NCBI Taxonomy" id="2774151"/>
    <lineage>
        <taxon>Bacteria</taxon>
        <taxon>Pseudomonadati</taxon>
        <taxon>Planctomycetota</taxon>
        <taxon>Planctomycetia</taxon>
        <taxon>Gemmatales</taxon>
        <taxon>Gemmataceae</taxon>
        <taxon>Frigoriglobus</taxon>
    </lineage>
</organism>
<feature type="binding site" description="axial binding residue" evidence="1">
    <location>
        <position position="218"/>
    </location>
    <ligand>
        <name>heme</name>
        <dbReference type="ChEBI" id="CHEBI:30413"/>
    </ligand>
    <ligandPart>
        <name>Fe</name>
        <dbReference type="ChEBI" id="CHEBI:18248"/>
    </ligandPart>
</feature>
<dbReference type="GO" id="GO:0046872">
    <property type="term" value="F:metal ion binding"/>
    <property type="evidence" value="ECO:0007669"/>
    <property type="project" value="UniProtKB-KW"/>
</dbReference>
<comment type="cofactor">
    <cofactor evidence="1">
        <name>heme</name>
        <dbReference type="ChEBI" id="CHEBI:30413"/>
    </cofactor>
    <text evidence="1">Binds 1 heme group per subunit.</text>
</comment>
<feature type="binding site" evidence="1">
    <location>
        <position position="98"/>
    </location>
    <ligand>
        <name>substrate</name>
    </ligand>
</feature>
<dbReference type="EC" id="1.13.11.11" evidence="1"/>
<dbReference type="PANTHER" id="PTHR10138:SF0">
    <property type="entry name" value="TRYPTOPHAN 2,3-DIOXYGENASE"/>
    <property type="match status" value="1"/>
</dbReference>
<dbReference type="Pfam" id="PF03301">
    <property type="entry name" value="Trp_dioxygenase"/>
    <property type="match status" value="2"/>
</dbReference>
<dbReference type="KEGG" id="ftj:FTUN_7536"/>
<gene>
    <name evidence="1" type="primary">kynA</name>
    <name evidence="2" type="ORF">FTUN_7536</name>
</gene>
<dbReference type="Proteomes" id="UP000503447">
    <property type="component" value="Chromosome"/>
</dbReference>
<dbReference type="GO" id="GO:0019442">
    <property type="term" value="P:L-tryptophan catabolic process to acetyl-CoA"/>
    <property type="evidence" value="ECO:0007669"/>
    <property type="project" value="TreeGrafter"/>
</dbReference>
<comment type="catalytic activity">
    <reaction evidence="1">
        <text>L-tryptophan + O2 = N-formyl-L-kynurenine</text>
        <dbReference type="Rhea" id="RHEA:24536"/>
        <dbReference type="ChEBI" id="CHEBI:15379"/>
        <dbReference type="ChEBI" id="CHEBI:57912"/>
        <dbReference type="ChEBI" id="CHEBI:58629"/>
        <dbReference type="EC" id="1.13.11.11"/>
    </reaction>
</comment>
<evidence type="ECO:0000313" key="2">
    <source>
        <dbReference type="EMBL" id="QJW99913.1"/>
    </source>
</evidence>
<comment type="similarity">
    <text evidence="1">Belongs to the tryptophan 2,3-dioxygenase family.</text>
</comment>
<keyword evidence="1 2" id="KW-0560">Oxidoreductase</keyword>
<protein>
    <recommendedName>
        <fullName evidence="1">Tryptophan 2,3-dioxygenase</fullName>
        <shortName evidence="1">TDO</shortName>
        <ecNumber evidence="1">1.13.11.11</ecNumber>
    </recommendedName>
    <alternativeName>
        <fullName evidence="1">Tryptamin 2,3-dioxygenase</fullName>
    </alternativeName>
    <alternativeName>
        <fullName evidence="1">Tryptophan oxygenase</fullName>
        <shortName evidence="1">TO</shortName>
        <shortName evidence="1">TRPO</shortName>
    </alternativeName>
    <alternativeName>
        <fullName evidence="1">Tryptophan pyrrolase</fullName>
    </alternativeName>
    <alternativeName>
        <fullName evidence="1">Tryptophanase</fullName>
    </alternativeName>
</protein>
<comment type="caution">
    <text evidence="1">Lacks conserved residue(s) required for the propagation of feature annotation.</text>
</comment>
<dbReference type="RefSeq" id="WP_227254583.1">
    <property type="nucleotide sequence ID" value="NZ_CP053452.2"/>
</dbReference>
<comment type="subunit">
    <text evidence="1">Homotetramer.</text>
</comment>
<dbReference type="HAMAP" id="MF_01972">
    <property type="entry name" value="T23O"/>
    <property type="match status" value="1"/>
</dbReference>
<feature type="binding site" evidence="1">
    <location>
        <position position="232"/>
    </location>
    <ligand>
        <name>substrate</name>
    </ligand>
</feature>
<dbReference type="InterPro" id="IPR037217">
    <property type="entry name" value="Trp/Indoleamine_2_3_dOase-like"/>
</dbReference>
<dbReference type="GO" id="GO:0004833">
    <property type="term" value="F:L-tryptophan 2,3-dioxygenase activity"/>
    <property type="evidence" value="ECO:0007669"/>
    <property type="project" value="UniProtKB-UniRule"/>
</dbReference>
<evidence type="ECO:0000256" key="1">
    <source>
        <dbReference type="HAMAP-Rule" id="MF_01972"/>
    </source>
</evidence>
<sequence length="260" mass="30332">MDLTYADYLHLDELLALQRPRSDPPEHDETLFIVVHQAYELWFKLLLHELDKVKGDFVAGRTYPAISTFKRLRTIMKVAVEQVDVVETLTPMSFNSFRDRLDTASGFQSSQFREMEFLLGYKRVDMLKHQTPGTPGYERLVRRLNEPSVVDAFYAFLARHGVTIPDHLTTRDFTQPTAPDEVVEEGILRLYKGQPDLEILFELMTDFDEGFQEWRYRHIKLVERTIGSKRGTGGSLGVEFLKRSLFHPVFPDLWAIRHRL</sequence>
<feature type="binding site" evidence="1">
    <location>
        <begin position="32"/>
        <end position="36"/>
    </location>
    <ligand>
        <name>substrate</name>
    </ligand>
</feature>
<dbReference type="SUPFAM" id="SSF140959">
    <property type="entry name" value="Indolic compounds 2,3-dioxygenase-like"/>
    <property type="match status" value="1"/>
</dbReference>
<proteinExistence type="inferred from homology"/>
<dbReference type="GO" id="GO:0019441">
    <property type="term" value="P:L-tryptophan catabolic process to kynurenine"/>
    <property type="evidence" value="ECO:0007669"/>
    <property type="project" value="UniProtKB-UniRule"/>
</dbReference>